<protein>
    <submittedName>
        <fullName evidence="2">Uncharacterized protein</fullName>
    </submittedName>
</protein>
<dbReference type="PATRIC" id="fig|1388762.3.peg.3483"/>
<organism evidence="2 3">
    <name type="scientific">Pseudomonas taiwanensis SJ9</name>
    <dbReference type="NCBI Taxonomy" id="1388762"/>
    <lineage>
        <taxon>Bacteria</taxon>
        <taxon>Pseudomonadati</taxon>
        <taxon>Pseudomonadota</taxon>
        <taxon>Gammaproteobacteria</taxon>
        <taxon>Pseudomonadales</taxon>
        <taxon>Pseudomonadaceae</taxon>
        <taxon>Pseudomonas</taxon>
    </lineage>
</organism>
<evidence type="ECO:0000313" key="2">
    <source>
        <dbReference type="EMBL" id="ESW38454.1"/>
    </source>
</evidence>
<accession>V7D808</accession>
<reference evidence="2 3" key="1">
    <citation type="submission" date="2013-10" db="EMBL/GenBank/DDBJ databases">
        <title>Whole Genome Shotgun Sequence of Pseudomonas taiwanensis SJ9.</title>
        <authorList>
            <person name="Hong S.-J."/>
            <person name="Shin J.-H."/>
        </authorList>
    </citation>
    <scope>NUCLEOTIDE SEQUENCE [LARGE SCALE GENOMIC DNA]</scope>
    <source>
        <strain evidence="2 3">SJ9</strain>
    </source>
</reference>
<evidence type="ECO:0000256" key="1">
    <source>
        <dbReference type="SAM" id="MobiDB-lite"/>
    </source>
</evidence>
<dbReference type="Proteomes" id="UP000018511">
    <property type="component" value="Unassembled WGS sequence"/>
</dbReference>
<dbReference type="AlphaFoldDB" id="V7D808"/>
<gene>
    <name evidence="2" type="ORF">O164_17780</name>
</gene>
<evidence type="ECO:0000313" key="3">
    <source>
        <dbReference type="Proteomes" id="UP000018511"/>
    </source>
</evidence>
<comment type="caution">
    <text evidence="2">The sequence shown here is derived from an EMBL/GenBank/DDBJ whole genome shotgun (WGS) entry which is preliminary data.</text>
</comment>
<sequence>MASSTGQVPTPNASISTALYPALPWLAAHSKVLYTNPHGNHPHKAPSSNARGMLDTGSKRDATG</sequence>
<dbReference type="EMBL" id="AXUP01000253">
    <property type="protein sequence ID" value="ESW38454.1"/>
    <property type="molecule type" value="Genomic_DNA"/>
</dbReference>
<name>V7D808_9PSED</name>
<feature type="region of interest" description="Disordered" evidence="1">
    <location>
        <begin position="34"/>
        <end position="64"/>
    </location>
</feature>
<proteinExistence type="predicted"/>